<reference evidence="2 3" key="1">
    <citation type="submission" date="2021-01" db="EMBL/GenBank/DDBJ databases">
        <title>Belnapia mucosa sp. nov. and Belnapia arida sp. nov., isolated from the Tabernas Desert (Almeria, Spain).</title>
        <authorList>
            <person name="Molina-Menor E."/>
            <person name="Vidal-Verdu A."/>
            <person name="Calonge A."/>
            <person name="Satari L."/>
            <person name="Pereto Magraner J."/>
            <person name="Porcar Miralles M."/>
        </authorList>
    </citation>
    <scope>NUCLEOTIDE SEQUENCE [LARGE SCALE GENOMIC DNA]</scope>
    <source>
        <strain evidence="2 3">T6</strain>
    </source>
</reference>
<keyword evidence="3" id="KW-1185">Reference proteome</keyword>
<dbReference type="EMBL" id="JAEUXJ010000093">
    <property type="protein sequence ID" value="MBL6459628.1"/>
    <property type="molecule type" value="Genomic_DNA"/>
</dbReference>
<evidence type="ECO:0000259" key="1">
    <source>
        <dbReference type="Pfam" id="PF01609"/>
    </source>
</evidence>
<organism evidence="2 3">
    <name type="scientific">Belnapia mucosa</name>
    <dbReference type="NCBI Taxonomy" id="2804532"/>
    <lineage>
        <taxon>Bacteria</taxon>
        <taxon>Pseudomonadati</taxon>
        <taxon>Pseudomonadota</taxon>
        <taxon>Alphaproteobacteria</taxon>
        <taxon>Acetobacterales</taxon>
        <taxon>Roseomonadaceae</taxon>
        <taxon>Belnapia</taxon>
    </lineage>
</organism>
<sequence>VRDAAEFAAVLPSEPGKVYGDSAFGGSRSTYAIRAKGGQPAVVGTGTWGGAEALRRLEAHNAKVQRIRCRIEKVFGTCKRSYGLRRMRWIGLAQAGLQVHLAAVAYNLRRTLTLLKPAATWHRTSLPGPCIAIHNDDAVGQQRQVEWVMTTQVPAASR</sequence>
<proteinExistence type="predicted"/>
<name>A0ABS1VDA4_9PROT</name>
<feature type="non-terminal residue" evidence="2">
    <location>
        <position position="1"/>
    </location>
</feature>
<protein>
    <submittedName>
        <fullName evidence="2">Transposase</fullName>
    </submittedName>
</protein>
<accession>A0ABS1VDA4</accession>
<comment type="caution">
    <text evidence="2">The sequence shown here is derived from an EMBL/GenBank/DDBJ whole genome shotgun (WGS) entry which is preliminary data.</text>
</comment>
<dbReference type="Proteomes" id="UP000606490">
    <property type="component" value="Unassembled WGS sequence"/>
</dbReference>
<feature type="domain" description="Transposase IS4-like" evidence="1">
    <location>
        <begin position="14"/>
        <end position="108"/>
    </location>
</feature>
<evidence type="ECO:0000313" key="3">
    <source>
        <dbReference type="Proteomes" id="UP000606490"/>
    </source>
</evidence>
<dbReference type="Pfam" id="PF01609">
    <property type="entry name" value="DDE_Tnp_1"/>
    <property type="match status" value="1"/>
</dbReference>
<dbReference type="RefSeq" id="WP_202829354.1">
    <property type="nucleotide sequence ID" value="NZ_JAEUXJ010000093.1"/>
</dbReference>
<gene>
    <name evidence="2" type="ORF">JMJ55_30500</name>
</gene>
<dbReference type="InterPro" id="IPR002559">
    <property type="entry name" value="Transposase_11"/>
</dbReference>
<evidence type="ECO:0000313" key="2">
    <source>
        <dbReference type="EMBL" id="MBL6459628.1"/>
    </source>
</evidence>